<gene>
    <name evidence="1" type="ORF">Mal48_42850</name>
</gene>
<reference evidence="1 2" key="1">
    <citation type="submission" date="2019-02" db="EMBL/GenBank/DDBJ databases">
        <title>Deep-cultivation of Planctomycetes and their phenomic and genomic characterization uncovers novel biology.</title>
        <authorList>
            <person name="Wiegand S."/>
            <person name="Jogler M."/>
            <person name="Boedeker C."/>
            <person name="Pinto D."/>
            <person name="Vollmers J."/>
            <person name="Rivas-Marin E."/>
            <person name="Kohn T."/>
            <person name="Peeters S.H."/>
            <person name="Heuer A."/>
            <person name="Rast P."/>
            <person name="Oberbeckmann S."/>
            <person name="Bunk B."/>
            <person name="Jeske O."/>
            <person name="Meyerdierks A."/>
            <person name="Storesund J.E."/>
            <person name="Kallscheuer N."/>
            <person name="Luecker S."/>
            <person name="Lage O.M."/>
            <person name="Pohl T."/>
            <person name="Merkel B.J."/>
            <person name="Hornburger P."/>
            <person name="Mueller R.-W."/>
            <person name="Bruemmer F."/>
            <person name="Labrenz M."/>
            <person name="Spormann A.M."/>
            <person name="Op den Camp H."/>
            <person name="Overmann J."/>
            <person name="Amann R."/>
            <person name="Jetten M.S.M."/>
            <person name="Mascher T."/>
            <person name="Medema M.H."/>
            <person name="Devos D.P."/>
            <person name="Kaster A.-K."/>
            <person name="Ovreas L."/>
            <person name="Rohde M."/>
            <person name="Galperin M.Y."/>
            <person name="Jogler C."/>
        </authorList>
    </citation>
    <scope>NUCLEOTIDE SEQUENCE [LARGE SCALE GENOMIC DNA]</scope>
    <source>
        <strain evidence="1 2">Mal48</strain>
    </source>
</reference>
<dbReference type="AlphaFoldDB" id="A0A517QTS8"/>
<protein>
    <submittedName>
        <fullName evidence="1">Uncharacterized protein</fullName>
    </submittedName>
</protein>
<name>A0A517QTS8_9PLAN</name>
<evidence type="ECO:0000313" key="1">
    <source>
        <dbReference type="EMBL" id="QDT35012.1"/>
    </source>
</evidence>
<dbReference type="EMBL" id="CP036267">
    <property type="protein sequence ID" value="QDT35012.1"/>
    <property type="molecule type" value="Genomic_DNA"/>
</dbReference>
<sequence>MRFTDNKRIENAACFLTNGVHQPARPCFHVEPASPAKRAFAKRQKANTNPTSALSPVDFTPRTPLIYVTSRTD</sequence>
<dbReference type="Proteomes" id="UP000315724">
    <property type="component" value="Chromosome"/>
</dbReference>
<keyword evidence="2" id="KW-1185">Reference proteome</keyword>
<organism evidence="1 2">
    <name type="scientific">Thalassoglobus polymorphus</name>
    <dbReference type="NCBI Taxonomy" id="2527994"/>
    <lineage>
        <taxon>Bacteria</taxon>
        <taxon>Pseudomonadati</taxon>
        <taxon>Planctomycetota</taxon>
        <taxon>Planctomycetia</taxon>
        <taxon>Planctomycetales</taxon>
        <taxon>Planctomycetaceae</taxon>
        <taxon>Thalassoglobus</taxon>
    </lineage>
</organism>
<proteinExistence type="predicted"/>
<dbReference type="KEGG" id="tpol:Mal48_42850"/>
<evidence type="ECO:0000313" key="2">
    <source>
        <dbReference type="Proteomes" id="UP000315724"/>
    </source>
</evidence>
<accession>A0A517QTS8</accession>